<dbReference type="Proteomes" id="UP001391051">
    <property type="component" value="Unassembled WGS sequence"/>
</dbReference>
<keyword evidence="5" id="KW-1185">Reference proteome</keyword>
<sequence length="363" mass="41596">MDKLRDETPSRPLLRKSRTGCTTCRQRRVKCDEVRPVCGNCTRRFVNHSPCEYGQSVSRRPSREKGHSETAALKGTPKQVVTEDTRLSRCPTLRPSSIDAGSRWRMLELRLMHHYTTVVCHTDARLQRPAGPLHVAADHPSIRLHLRGRPEPHAFRRRAALKCHAAGGDGQLSLAITRYLDRSLVYHRQAVKHIDTDIAEPIWLSAVVLSTLYWLISHHARPNETYELPLEAWDMVGGVSRLYAHRLELLTKLGYGWFGYDIVPSTLPDEDLGPERRAALQALDADMNMLLESFDIVQAEGQKIYVDAKAYVLLYYRAYFSGSEAKTLRRYIGTMALMLGPGYLERIRAMIRLPWRFMRGCWF</sequence>
<gene>
    <name evidence="4" type="ORF">PG986_012891</name>
</gene>
<dbReference type="InterPro" id="IPR052400">
    <property type="entry name" value="Zn2-C6_fungal_TF"/>
</dbReference>
<dbReference type="InterPro" id="IPR001138">
    <property type="entry name" value="Zn2Cys6_DnaBD"/>
</dbReference>
<reference evidence="4 5" key="1">
    <citation type="submission" date="2023-01" db="EMBL/GenBank/DDBJ databases">
        <title>Analysis of 21 Apiospora genomes using comparative genomics revels a genus with tremendous synthesis potential of carbohydrate active enzymes and secondary metabolites.</title>
        <authorList>
            <person name="Sorensen T."/>
        </authorList>
    </citation>
    <scope>NUCLEOTIDE SEQUENCE [LARGE SCALE GENOMIC DNA]</scope>
    <source>
        <strain evidence="4 5">CBS 24483</strain>
    </source>
</reference>
<dbReference type="PANTHER" id="PTHR47657:SF14">
    <property type="entry name" value="ZN(2)-C6 FUNGAL-TYPE DOMAIN-CONTAINING PROTEIN"/>
    <property type="match status" value="1"/>
</dbReference>
<dbReference type="SUPFAM" id="SSF57701">
    <property type="entry name" value="Zn2/Cys6 DNA-binding domain"/>
    <property type="match status" value="1"/>
</dbReference>
<evidence type="ECO:0000256" key="2">
    <source>
        <dbReference type="SAM" id="MobiDB-lite"/>
    </source>
</evidence>
<accession>A0ABR1Q1A4</accession>
<evidence type="ECO:0000313" key="5">
    <source>
        <dbReference type="Proteomes" id="UP001391051"/>
    </source>
</evidence>
<dbReference type="InterPro" id="IPR036864">
    <property type="entry name" value="Zn2-C6_fun-type_DNA-bd_sf"/>
</dbReference>
<dbReference type="PROSITE" id="PS50048">
    <property type="entry name" value="ZN2_CY6_FUNGAL_2"/>
    <property type="match status" value="1"/>
</dbReference>
<dbReference type="SMART" id="SM00066">
    <property type="entry name" value="GAL4"/>
    <property type="match status" value="1"/>
</dbReference>
<protein>
    <recommendedName>
        <fullName evidence="3">Zn(2)-C6 fungal-type domain-containing protein</fullName>
    </recommendedName>
</protein>
<keyword evidence="1" id="KW-0539">Nucleus</keyword>
<dbReference type="GeneID" id="92082175"/>
<dbReference type="CDD" id="cd00067">
    <property type="entry name" value="GAL4"/>
    <property type="match status" value="1"/>
</dbReference>
<comment type="caution">
    <text evidence="4">The sequence shown here is derived from an EMBL/GenBank/DDBJ whole genome shotgun (WGS) entry which is preliminary data.</text>
</comment>
<evidence type="ECO:0000313" key="4">
    <source>
        <dbReference type="EMBL" id="KAK7943778.1"/>
    </source>
</evidence>
<evidence type="ECO:0000259" key="3">
    <source>
        <dbReference type="PROSITE" id="PS50048"/>
    </source>
</evidence>
<dbReference type="Pfam" id="PF00172">
    <property type="entry name" value="Zn_clus"/>
    <property type="match status" value="1"/>
</dbReference>
<name>A0ABR1Q1A4_9PEZI</name>
<organism evidence="4 5">
    <name type="scientific">Apiospora aurea</name>
    <dbReference type="NCBI Taxonomy" id="335848"/>
    <lineage>
        <taxon>Eukaryota</taxon>
        <taxon>Fungi</taxon>
        <taxon>Dikarya</taxon>
        <taxon>Ascomycota</taxon>
        <taxon>Pezizomycotina</taxon>
        <taxon>Sordariomycetes</taxon>
        <taxon>Xylariomycetidae</taxon>
        <taxon>Amphisphaeriales</taxon>
        <taxon>Apiosporaceae</taxon>
        <taxon>Apiospora</taxon>
    </lineage>
</organism>
<feature type="domain" description="Zn(2)-C6 fungal-type" evidence="3">
    <location>
        <begin position="20"/>
        <end position="53"/>
    </location>
</feature>
<dbReference type="EMBL" id="JAQQWE010000008">
    <property type="protein sequence ID" value="KAK7943778.1"/>
    <property type="molecule type" value="Genomic_DNA"/>
</dbReference>
<feature type="region of interest" description="Disordered" evidence="2">
    <location>
        <begin position="52"/>
        <end position="78"/>
    </location>
</feature>
<dbReference type="RefSeq" id="XP_066695809.1">
    <property type="nucleotide sequence ID" value="XM_066849113.1"/>
</dbReference>
<evidence type="ECO:0000256" key="1">
    <source>
        <dbReference type="ARBA" id="ARBA00023242"/>
    </source>
</evidence>
<dbReference type="Gene3D" id="4.10.240.10">
    <property type="entry name" value="Zn(2)-C6 fungal-type DNA-binding domain"/>
    <property type="match status" value="1"/>
</dbReference>
<proteinExistence type="predicted"/>
<dbReference type="PANTHER" id="PTHR47657">
    <property type="entry name" value="STEROL REGULATORY ELEMENT-BINDING PROTEIN ECM22"/>
    <property type="match status" value="1"/>
</dbReference>